<accession>A0A2U1MGK5</accession>
<protein>
    <submittedName>
        <fullName evidence="2">Eukaryotic porin/Tom40</fullName>
    </submittedName>
</protein>
<dbReference type="EMBL" id="PKPP01005368">
    <property type="protein sequence ID" value="PWA60364.1"/>
    <property type="molecule type" value="Genomic_DNA"/>
</dbReference>
<dbReference type="Pfam" id="PF01459">
    <property type="entry name" value="Porin_3"/>
    <property type="match status" value="1"/>
</dbReference>
<dbReference type="PANTHER" id="PTHR11743">
    <property type="entry name" value="VOLTAGE-DEPENDENT ANION-SELECTIVE CHANNEL"/>
    <property type="match status" value="1"/>
</dbReference>
<dbReference type="GO" id="GO:0005741">
    <property type="term" value="C:mitochondrial outer membrane"/>
    <property type="evidence" value="ECO:0007669"/>
    <property type="project" value="InterPro"/>
</dbReference>
<dbReference type="GO" id="GO:0008308">
    <property type="term" value="F:voltage-gated monoatomic anion channel activity"/>
    <property type="evidence" value="ECO:0007669"/>
    <property type="project" value="InterPro"/>
</dbReference>
<dbReference type="InterPro" id="IPR001925">
    <property type="entry name" value="Porin_Euk"/>
</dbReference>
<dbReference type="InterPro" id="IPR027246">
    <property type="entry name" value="Porin_Euk/Tom40"/>
</dbReference>
<sequence>MPETFQLHYQLSPPHPRYHLQCPRLLVPSLLVLVSLPREVQEEQGWLSFLHGWCVYVADRLAYLDAIIRELELCRERISVVRFLVELRNGGDVVFADAVTYFKSIREFEAEKLDNLHLFLQASAAHVARRRQFVARFSSVNTAISGSYEIVRLTVPISELAWIAFLIIKPQLLIQTGLLTERDPPVITTHPPVPSSHVQEVNVLSSAAYIIYHYLLLVCQVYQLLMEVTPTQILFLEQEFTLMALSSFNCKIGYSLSRKQEPSTVPSGRNATLQPPENVLDFDAGVVQNVRMRNHYSTNNPSITVFKWIGKIKFQQKRDMEHTSSQPLDHLVHHDVGKLEKGTTATCHCHNLWIGLLHWELPVLREVIERHDTFAAESSKRVRNHAAYFGETSNTFPSHAPVILDFEAGIVRNVGDDSARQYIHDIHCIGPIQCDVGQRCRVHGEDLQTVCHPRHHLEDIYGPKALEAWFLEKFPYRSIIAELLDLHRDVVSFAVGTFFLIQEEEGWWYLGCRKFHKKWVPLVSIDDVRSENEERAFHETRQKLFDKDLPPRRPDDYHTFPRVAEPLIAMVMGASFQRAQHLAQCYDRIRHDAEAHIFICYCYSSRTLIMVFVSIFEGMQLKNMLNCRSDTNMYDVSLQNTITVGTQHALDPLTTVKARYNHLGKANALIQHEWRPKSLFTVSGKVDTNAIDKIGKLGICLGS</sequence>
<comment type="similarity">
    <text evidence="1">Belongs to the eukaryotic mitochondrial porin (TC 1.B.8.1) family.</text>
</comment>
<organism evidence="2 3">
    <name type="scientific">Artemisia annua</name>
    <name type="common">Sweet wormwood</name>
    <dbReference type="NCBI Taxonomy" id="35608"/>
    <lineage>
        <taxon>Eukaryota</taxon>
        <taxon>Viridiplantae</taxon>
        <taxon>Streptophyta</taxon>
        <taxon>Embryophyta</taxon>
        <taxon>Tracheophyta</taxon>
        <taxon>Spermatophyta</taxon>
        <taxon>Magnoliopsida</taxon>
        <taxon>eudicotyledons</taxon>
        <taxon>Gunneridae</taxon>
        <taxon>Pentapetalae</taxon>
        <taxon>asterids</taxon>
        <taxon>campanulids</taxon>
        <taxon>Asterales</taxon>
        <taxon>Asteraceae</taxon>
        <taxon>Asteroideae</taxon>
        <taxon>Anthemideae</taxon>
        <taxon>Artemisiinae</taxon>
        <taxon>Artemisia</taxon>
    </lineage>
</organism>
<comment type="caution">
    <text evidence="2">The sequence shown here is derived from an EMBL/GenBank/DDBJ whole genome shotgun (WGS) entry which is preliminary data.</text>
</comment>
<name>A0A2U1MGK5_ARTAN</name>
<dbReference type="OrthoDB" id="7827681at2759"/>
<evidence type="ECO:0000313" key="2">
    <source>
        <dbReference type="EMBL" id="PWA60364.1"/>
    </source>
</evidence>
<dbReference type="PANTHER" id="PTHR11743:SF60">
    <property type="entry name" value="MITOCHONDRIAL OUTER MEMBRANE PROTEIN PORIN 1"/>
    <property type="match status" value="1"/>
</dbReference>
<dbReference type="STRING" id="35608.A0A2U1MGK5"/>
<proteinExistence type="inferred from homology"/>
<evidence type="ECO:0000256" key="1">
    <source>
        <dbReference type="ARBA" id="ARBA00009624"/>
    </source>
</evidence>
<keyword evidence="3" id="KW-1185">Reference proteome</keyword>
<gene>
    <name evidence="2" type="ORF">CTI12_AA382850</name>
</gene>
<dbReference type="Proteomes" id="UP000245207">
    <property type="component" value="Unassembled WGS sequence"/>
</dbReference>
<dbReference type="AlphaFoldDB" id="A0A2U1MGK5"/>
<evidence type="ECO:0000313" key="3">
    <source>
        <dbReference type="Proteomes" id="UP000245207"/>
    </source>
</evidence>
<dbReference type="Gene3D" id="2.40.160.10">
    <property type="entry name" value="Porin"/>
    <property type="match status" value="1"/>
</dbReference>
<reference evidence="2 3" key="1">
    <citation type="journal article" date="2018" name="Mol. Plant">
        <title>The genome of Artemisia annua provides insight into the evolution of Asteraceae family and artemisinin biosynthesis.</title>
        <authorList>
            <person name="Shen Q."/>
            <person name="Zhang L."/>
            <person name="Liao Z."/>
            <person name="Wang S."/>
            <person name="Yan T."/>
            <person name="Shi P."/>
            <person name="Liu M."/>
            <person name="Fu X."/>
            <person name="Pan Q."/>
            <person name="Wang Y."/>
            <person name="Lv Z."/>
            <person name="Lu X."/>
            <person name="Zhang F."/>
            <person name="Jiang W."/>
            <person name="Ma Y."/>
            <person name="Chen M."/>
            <person name="Hao X."/>
            <person name="Li L."/>
            <person name="Tang Y."/>
            <person name="Lv G."/>
            <person name="Zhou Y."/>
            <person name="Sun X."/>
            <person name="Brodelius P.E."/>
            <person name="Rose J.K.C."/>
            <person name="Tang K."/>
        </authorList>
    </citation>
    <scope>NUCLEOTIDE SEQUENCE [LARGE SCALE GENOMIC DNA]</scope>
    <source>
        <strain evidence="3">cv. Huhao1</strain>
        <tissue evidence="2">Leaf</tissue>
    </source>
</reference>
<dbReference type="InterPro" id="IPR023614">
    <property type="entry name" value="Porin_dom_sf"/>
</dbReference>